<proteinExistence type="predicted"/>
<dbReference type="Proteomes" id="UP000295781">
    <property type="component" value="Chromosome"/>
</dbReference>
<name>A0A4P2Q8I1_SORCE</name>
<evidence type="ECO:0000313" key="2">
    <source>
        <dbReference type="Proteomes" id="UP000295781"/>
    </source>
</evidence>
<dbReference type="AlphaFoldDB" id="A0A4P2Q8I1"/>
<sequence>MRTPGVDVDASSLTGRVVAVLEVLASLYRILWTLTPEVQEAQARGAFFGGVTTDGVLRKDEVMRVLAKIRVLMDPPKTPRGIASKRELEAAIRELEALVAGWDGEGEPPVSMVDWASSFLASGLVDSDPKASS</sequence>
<dbReference type="EMBL" id="CP012670">
    <property type="protein sequence ID" value="AUX25506.1"/>
    <property type="molecule type" value="Genomic_DNA"/>
</dbReference>
<evidence type="ECO:0000313" key="1">
    <source>
        <dbReference type="EMBL" id="AUX25506.1"/>
    </source>
</evidence>
<gene>
    <name evidence="1" type="ORF">SOCEGT47_060530</name>
</gene>
<reference evidence="1 2" key="1">
    <citation type="submission" date="2015-09" db="EMBL/GenBank/DDBJ databases">
        <title>Sorangium comparison.</title>
        <authorList>
            <person name="Zaburannyi N."/>
            <person name="Bunk B."/>
            <person name="Overmann J."/>
            <person name="Mueller R."/>
        </authorList>
    </citation>
    <scope>NUCLEOTIDE SEQUENCE [LARGE SCALE GENOMIC DNA]</scope>
    <source>
        <strain evidence="1 2">So ceGT47</strain>
    </source>
</reference>
<protein>
    <submittedName>
        <fullName evidence="1">Uncharacterized protein</fullName>
    </submittedName>
</protein>
<accession>A0A4P2Q8I1</accession>
<organism evidence="1 2">
    <name type="scientific">Sorangium cellulosum</name>
    <name type="common">Polyangium cellulosum</name>
    <dbReference type="NCBI Taxonomy" id="56"/>
    <lineage>
        <taxon>Bacteria</taxon>
        <taxon>Pseudomonadati</taxon>
        <taxon>Myxococcota</taxon>
        <taxon>Polyangia</taxon>
        <taxon>Polyangiales</taxon>
        <taxon>Polyangiaceae</taxon>
        <taxon>Sorangium</taxon>
    </lineage>
</organism>